<evidence type="ECO:0000313" key="10">
    <source>
        <dbReference type="Proteomes" id="UP000887116"/>
    </source>
</evidence>
<organism evidence="9 10">
    <name type="scientific">Trichonephila clavata</name>
    <name type="common">Joro spider</name>
    <name type="synonym">Nephila clavata</name>
    <dbReference type="NCBI Taxonomy" id="2740835"/>
    <lineage>
        <taxon>Eukaryota</taxon>
        <taxon>Metazoa</taxon>
        <taxon>Ecdysozoa</taxon>
        <taxon>Arthropoda</taxon>
        <taxon>Chelicerata</taxon>
        <taxon>Arachnida</taxon>
        <taxon>Araneae</taxon>
        <taxon>Araneomorphae</taxon>
        <taxon>Entelegynae</taxon>
        <taxon>Araneoidea</taxon>
        <taxon>Nephilidae</taxon>
        <taxon>Trichonephila</taxon>
    </lineage>
</organism>
<evidence type="ECO:0000259" key="8">
    <source>
        <dbReference type="PROSITE" id="PS51148"/>
    </source>
</evidence>
<name>A0A8X6LDC3_TRICU</name>
<dbReference type="Pfam" id="PF08517">
    <property type="entry name" value="AXH"/>
    <property type="match status" value="1"/>
</dbReference>
<keyword evidence="3" id="KW-0805">Transcription regulation</keyword>
<evidence type="ECO:0000256" key="6">
    <source>
        <dbReference type="ARBA" id="ARBA00023242"/>
    </source>
</evidence>
<evidence type="ECO:0000256" key="7">
    <source>
        <dbReference type="SAM" id="MobiDB-lite"/>
    </source>
</evidence>
<keyword evidence="10" id="KW-1185">Reference proteome</keyword>
<dbReference type="GO" id="GO:0003677">
    <property type="term" value="F:DNA binding"/>
    <property type="evidence" value="ECO:0007669"/>
    <property type="project" value="UniProtKB-KW"/>
</dbReference>
<evidence type="ECO:0000256" key="3">
    <source>
        <dbReference type="ARBA" id="ARBA00023015"/>
    </source>
</evidence>
<dbReference type="EMBL" id="BMAO01035317">
    <property type="protein sequence ID" value="GFR02934.1"/>
    <property type="molecule type" value="Genomic_DNA"/>
</dbReference>
<dbReference type="Proteomes" id="UP000887116">
    <property type="component" value="Unassembled WGS sequence"/>
</dbReference>
<keyword evidence="5" id="KW-0804">Transcription</keyword>
<dbReference type="InterPro" id="IPR043404">
    <property type="entry name" value="ATAXIN1-like"/>
</dbReference>
<dbReference type="AlphaFoldDB" id="A0A8X6LDC3"/>
<dbReference type="GO" id="GO:0005634">
    <property type="term" value="C:nucleus"/>
    <property type="evidence" value="ECO:0007669"/>
    <property type="project" value="UniProtKB-SubCell"/>
</dbReference>
<feature type="compositionally biased region" description="Low complexity" evidence="7">
    <location>
        <begin position="358"/>
        <end position="370"/>
    </location>
</feature>
<dbReference type="PANTHER" id="PTHR13392">
    <property type="entry name" value="ATAXIN 1"/>
    <property type="match status" value="1"/>
</dbReference>
<keyword evidence="4" id="KW-0238">DNA-binding</keyword>
<evidence type="ECO:0000313" key="9">
    <source>
        <dbReference type="EMBL" id="GFR02934.1"/>
    </source>
</evidence>
<dbReference type="OrthoDB" id="10000452at2759"/>
<comment type="subcellular location">
    <subcellularLocation>
        <location evidence="1">Nucleus</location>
    </subcellularLocation>
</comment>
<keyword evidence="6" id="KW-0539">Nucleus</keyword>
<dbReference type="GO" id="GO:0006355">
    <property type="term" value="P:regulation of DNA-templated transcription"/>
    <property type="evidence" value="ECO:0007669"/>
    <property type="project" value="InterPro"/>
</dbReference>
<dbReference type="InterPro" id="IPR036096">
    <property type="entry name" value="Ataxin_AXH_dom_sf"/>
</dbReference>
<proteinExistence type="predicted"/>
<accession>A0A8X6LDC3</accession>
<feature type="region of interest" description="Disordered" evidence="7">
    <location>
        <begin position="326"/>
        <end position="370"/>
    </location>
</feature>
<dbReference type="SMART" id="SM00536">
    <property type="entry name" value="AXH"/>
    <property type="match status" value="1"/>
</dbReference>
<dbReference type="PANTHER" id="PTHR13392:SF13">
    <property type="entry name" value="AXH DOMAIN-CONTAINING PROTEIN"/>
    <property type="match status" value="1"/>
</dbReference>
<evidence type="ECO:0000256" key="1">
    <source>
        <dbReference type="ARBA" id="ARBA00004123"/>
    </source>
</evidence>
<sequence>MNGAENFVMTGSSNPRTEQLNWLSEVASAVSKGTINRHIPSQNQNAVSNSNPHNVGNNSSPLFLSNTGAIVSPPAVLTRNLDSNSVRMFVPPFQAERTRHVQPVSIPIGGTSATLYYSQAPRNTPYSNFFQATYSSPMTFSATSIPVSTTTAVPVEVPRSYLQVDNYPPLVGVQAHSQLPCSPGYMQHPPLASSPTNLSNPTSISHNRLFQQGRSILISRSPEGMVVHSPQERDPALSRIQLSPVLTQIVDDASQRKSFTSADSMLGSSSCSPVIEAPHNSVHDFTLLKEPIQQRTSPSHPSVGYRMPTGKEGSLKHRILRPPSINIVDPPSSIMSDAPLSAPPIRTHREPSPKQARSIPSSGYRSFSSSASSLTEASNRIASSGASPCSNFPNHCSSVSSGSPSPAPPTSPNAAQLKYPQSFMKGAIIQLANNQLKQVENMTTEDFIECGFLSSTLKIDSSTVTSIEKTPATGAAKLGFQVGQDNIQITVEAPLEHPFFVYKQGWSSCSPERSAQRYGLACHKLKVGDTCISLTDKPRTATNEGQKVSNACVPTTNCTTGDRNQNVLPSKMVDTFEAKEVSQMSTLPTNHCLQGKQSDQVIDKLIRAKSEIPFLVRKRKRRWSAPDNLPQKEDVTNC</sequence>
<dbReference type="GO" id="GO:0003723">
    <property type="term" value="F:RNA binding"/>
    <property type="evidence" value="ECO:0007669"/>
    <property type="project" value="InterPro"/>
</dbReference>
<evidence type="ECO:0000256" key="5">
    <source>
        <dbReference type="ARBA" id="ARBA00023163"/>
    </source>
</evidence>
<gene>
    <name evidence="9" type="primary">ATXN1L</name>
    <name evidence="9" type="ORF">TNCT_402201</name>
</gene>
<reference evidence="9" key="1">
    <citation type="submission" date="2020-07" db="EMBL/GenBank/DDBJ databases">
        <title>Multicomponent nature underlies the extraordinary mechanical properties of spider dragline silk.</title>
        <authorList>
            <person name="Kono N."/>
            <person name="Nakamura H."/>
            <person name="Mori M."/>
            <person name="Yoshida Y."/>
            <person name="Ohtoshi R."/>
            <person name="Malay A.D."/>
            <person name="Moran D.A.P."/>
            <person name="Tomita M."/>
            <person name="Numata K."/>
            <person name="Arakawa K."/>
        </authorList>
    </citation>
    <scope>NUCLEOTIDE SEQUENCE</scope>
</reference>
<protein>
    <submittedName>
        <fullName evidence="9">Ataxin-1-like</fullName>
    </submittedName>
</protein>
<dbReference type="SUPFAM" id="SSF102031">
    <property type="entry name" value="AXH domain"/>
    <property type="match status" value="1"/>
</dbReference>
<keyword evidence="2" id="KW-0678">Repressor</keyword>
<dbReference type="PROSITE" id="PS51148">
    <property type="entry name" value="AXH"/>
    <property type="match status" value="1"/>
</dbReference>
<comment type="caution">
    <text evidence="9">The sequence shown here is derived from an EMBL/GenBank/DDBJ whole genome shotgun (WGS) entry which is preliminary data.</text>
</comment>
<evidence type="ECO:0000256" key="4">
    <source>
        <dbReference type="ARBA" id="ARBA00023125"/>
    </source>
</evidence>
<feature type="domain" description="AXH" evidence="8">
    <location>
        <begin position="411"/>
        <end position="542"/>
    </location>
</feature>
<feature type="region of interest" description="Disordered" evidence="7">
    <location>
        <begin position="395"/>
        <end position="416"/>
    </location>
</feature>
<evidence type="ECO:0000256" key="2">
    <source>
        <dbReference type="ARBA" id="ARBA00022491"/>
    </source>
</evidence>
<dbReference type="InterPro" id="IPR003652">
    <property type="entry name" value="Ataxin_AXH_dom"/>
</dbReference>